<proteinExistence type="predicted"/>
<dbReference type="EMBL" id="JAHHUM010001507">
    <property type="protein sequence ID" value="KAK5611041.1"/>
    <property type="molecule type" value="Genomic_DNA"/>
</dbReference>
<evidence type="ECO:0000313" key="2">
    <source>
        <dbReference type="Proteomes" id="UP001311232"/>
    </source>
</evidence>
<dbReference type="Proteomes" id="UP001311232">
    <property type="component" value="Unassembled WGS sequence"/>
</dbReference>
<organism evidence="1 2">
    <name type="scientific">Crenichthys baileyi</name>
    <name type="common">White River springfish</name>
    <dbReference type="NCBI Taxonomy" id="28760"/>
    <lineage>
        <taxon>Eukaryota</taxon>
        <taxon>Metazoa</taxon>
        <taxon>Chordata</taxon>
        <taxon>Craniata</taxon>
        <taxon>Vertebrata</taxon>
        <taxon>Euteleostomi</taxon>
        <taxon>Actinopterygii</taxon>
        <taxon>Neopterygii</taxon>
        <taxon>Teleostei</taxon>
        <taxon>Neoteleostei</taxon>
        <taxon>Acanthomorphata</taxon>
        <taxon>Ovalentaria</taxon>
        <taxon>Atherinomorphae</taxon>
        <taxon>Cyprinodontiformes</taxon>
        <taxon>Goodeidae</taxon>
        <taxon>Crenichthys</taxon>
    </lineage>
</organism>
<sequence length="251" mass="27921">MISYVECLGGEGAGPGVSSHCWNGGPDEERDELLPRKIAALQPKTEGSLRRRLLSAKIYQQQTAMLRLNASGANRPASPQLHCNPWHLPPRQHVHPSLPPETHGKLFFSPETCGKPQIKTSPLQVQRPSCPVLTHLRRTSSCPPTPEPRPGYALLVHSPLSVTNPPKNLEVPLQYRYQPTKRRKTRLFLFRRSQGRSSKQEALPTTPLLQKGEQAVWLQQLLPGCFASTTFSHVVEVNCNPGKSLAKTPDF</sequence>
<gene>
    <name evidence="1" type="ORF">CRENBAI_022847</name>
</gene>
<dbReference type="AlphaFoldDB" id="A0AAV9RQ01"/>
<accession>A0AAV9RQ01</accession>
<name>A0AAV9RQ01_9TELE</name>
<protein>
    <submittedName>
        <fullName evidence="1">Uncharacterized protein</fullName>
    </submittedName>
</protein>
<keyword evidence="2" id="KW-1185">Reference proteome</keyword>
<evidence type="ECO:0000313" key="1">
    <source>
        <dbReference type="EMBL" id="KAK5611041.1"/>
    </source>
</evidence>
<reference evidence="1 2" key="1">
    <citation type="submission" date="2021-06" db="EMBL/GenBank/DDBJ databases">
        <authorList>
            <person name="Palmer J.M."/>
        </authorList>
    </citation>
    <scope>NUCLEOTIDE SEQUENCE [LARGE SCALE GENOMIC DNA]</scope>
    <source>
        <strain evidence="1 2">MEX-2019</strain>
        <tissue evidence="1">Muscle</tissue>
    </source>
</reference>
<comment type="caution">
    <text evidence="1">The sequence shown here is derived from an EMBL/GenBank/DDBJ whole genome shotgun (WGS) entry which is preliminary data.</text>
</comment>